<proteinExistence type="predicted"/>
<name>A0AAE0KWL0_9CHLO</name>
<gene>
    <name evidence="2" type="ORF">CYMTET_27786</name>
</gene>
<dbReference type="EMBL" id="LGRX02015471">
    <property type="protein sequence ID" value="KAK3263402.1"/>
    <property type="molecule type" value="Genomic_DNA"/>
</dbReference>
<evidence type="ECO:0000313" key="3">
    <source>
        <dbReference type="Proteomes" id="UP001190700"/>
    </source>
</evidence>
<organism evidence="2 3">
    <name type="scientific">Cymbomonas tetramitiformis</name>
    <dbReference type="NCBI Taxonomy" id="36881"/>
    <lineage>
        <taxon>Eukaryota</taxon>
        <taxon>Viridiplantae</taxon>
        <taxon>Chlorophyta</taxon>
        <taxon>Pyramimonadophyceae</taxon>
        <taxon>Pyramimonadales</taxon>
        <taxon>Pyramimonadaceae</taxon>
        <taxon>Cymbomonas</taxon>
    </lineage>
</organism>
<keyword evidence="3" id="KW-1185">Reference proteome</keyword>
<comment type="caution">
    <text evidence="2">The sequence shown here is derived from an EMBL/GenBank/DDBJ whole genome shotgun (WGS) entry which is preliminary data.</text>
</comment>
<dbReference type="AlphaFoldDB" id="A0AAE0KWL0"/>
<reference evidence="2 3" key="1">
    <citation type="journal article" date="2015" name="Genome Biol. Evol.">
        <title>Comparative Genomics of a Bacterivorous Green Alga Reveals Evolutionary Causalities and Consequences of Phago-Mixotrophic Mode of Nutrition.</title>
        <authorList>
            <person name="Burns J.A."/>
            <person name="Paasch A."/>
            <person name="Narechania A."/>
            <person name="Kim E."/>
        </authorList>
    </citation>
    <scope>NUCLEOTIDE SEQUENCE [LARGE SCALE GENOMIC DNA]</scope>
    <source>
        <strain evidence="2 3">PLY_AMNH</strain>
    </source>
</reference>
<dbReference type="Proteomes" id="UP001190700">
    <property type="component" value="Unassembled WGS sequence"/>
</dbReference>
<feature type="compositionally biased region" description="Polar residues" evidence="1">
    <location>
        <begin position="64"/>
        <end position="87"/>
    </location>
</feature>
<feature type="compositionally biased region" description="Polar residues" evidence="1">
    <location>
        <begin position="112"/>
        <end position="136"/>
    </location>
</feature>
<evidence type="ECO:0000313" key="2">
    <source>
        <dbReference type="EMBL" id="KAK3263402.1"/>
    </source>
</evidence>
<accession>A0AAE0KWL0</accession>
<protein>
    <submittedName>
        <fullName evidence="2">Uncharacterized protein</fullName>
    </submittedName>
</protein>
<sequence length="266" mass="29116">MQLPVTEIDQTDDIENFMRRYKTWQTEPVVVKKQDVTYAEMQFPRAKEVDSGLQLFKISTSAPRFANHKSSTATKPSVSKPCNSNGITPMERARERKKVTCGLKGSTLPPGKSSQRTAESAGSTLPQGKGSQSSEVLKQRAPARANSSASKPQLPQGVVTGWEVADDGWEQNGFELTDAFTKSEHRDEPEAELAEKEMYGAPVRSQSHVGRRGPVGDVIGLLLEVQVLLVTIIGSHTWQRPPTSVTVVGYYASPSLQFTSSHMATL</sequence>
<feature type="region of interest" description="Disordered" evidence="1">
    <location>
        <begin position="64"/>
        <end position="156"/>
    </location>
</feature>
<evidence type="ECO:0000256" key="1">
    <source>
        <dbReference type="SAM" id="MobiDB-lite"/>
    </source>
</evidence>